<organism evidence="2 3">
    <name type="scientific">Linderina pennispora</name>
    <dbReference type="NCBI Taxonomy" id="61395"/>
    <lineage>
        <taxon>Eukaryota</taxon>
        <taxon>Fungi</taxon>
        <taxon>Fungi incertae sedis</taxon>
        <taxon>Zoopagomycota</taxon>
        <taxon>Kickxellomycotina</taxon>
        <taxon>Kickxellomycetes</taxon>
        <taxon>Kickxellales</taxon>
        <taxon>Kickxellaceae</taxon>
        <taxon>Linderina</taxon>
    </lineage>
</organism>
<dbReference type="InterPro" id="IPR027749">
    <property type="entry name" value="TTLL12"/>
</dbReference>
<proteinExistence type="predicted"/>
<dbReference type="AlphaFoldDB" id="A0A1Y1WIR4"/>
<dbReference type="GO" id="GO:0005737">
    <property type="term" value="C:cytoplasm"/>
    <property type="evidence" value="ECO:0007669"/>
    <property type="project" value="TreeGrafter"/>
</dbReference>
<protein>
    <recommendedName>
        <fullName evidence="1">CS domain-containing protein</fullName>
    </recommendedName>
</protein>
<sequence>MAIGGNNPIPSVDAASTFMLQYGQFEATHKQQLESVGLAKPLWQALYRKLTQESFDLGDYVVLYGSERNTTDASKPRGITEHKLCLKGAKLGAESNVFLVDHAWTTTIDAAIMQLNSNPYLLERMESLTGIRYVPPKKVGLDTVTDEEIEQNVPIVVAQANVSEERARELLVSSNGNLIEAIMAAEDEASGNDKVQQALHEKIMGNMANQGDGEPETAWRTRDYSCTQYALGDDKQAIDAIDLRVDIGAGVASKDVKCEFAPKHLKVSVMGQVVIDGELYASIDAKEATWTLEGGVLTVSLVKAKAEVWPEAIAGEEHIDEKEHSKHIQRVFGALWRHFQGYEFLRQAADGSLENQTNWYIQDEVGLSIQHSDTPNVACAPFLYVTPQGQMVPYSIMWPTSEIRQDESLTRDYCPAWLKDADQRQGYLHAIFQGPTQFALDAYEKMCDGWQATAKTATRATLASQPVAAHTVSNVLVSGATPEVTQALEKQGLRLVDQASEADLVFDDVAQTSQASNHHPLNSVFFSSQSTVFAFQNVVGAQSWLRTGFLLRSQLTEFTGAALMDPHSWWVLTNDTTVPNVKAQRILTNNPTTVVRHADVGYSTALQCVPSVVSPDELHVCTRLALLTPDDGLYLWTPQMWVHKLRVQMREDKMEPYQVLPDEIEVPYSEFKQAMGGRFGAELLPELECKVDDIVADIVRIMLGFDGSDGRNFGIFSFRFSFGKGVDGVAPYLQDVEPVSISDHLSADAELLPKKWKQARAA</sequence>
<dbReference type="PROSITE" id="PS51203">
    <property type="entry name" value="CS"/>
    <property type="match status" value="1"/>
</dbReference>
<dbReference type="Pfam" id="PF04969">
    <property type="entry name" value="CS"/>
    <property type="match status" value="1"/>
</dbReference>
<dbReference type="SUPFAM" id="SSF49764">
    <property type="entry name" value="HSP20-like chaperones"/>
    <property type="match status" value="1"/>
</dbReference>
<dbReference type="RefSeq" id="XP_040746558.1">
    <property type="nucleotide sequence ID" value="XM_040885334.1"/>
</dbReference>
<dbReference type="CDD" id="cd06467">
    <property type="entry name" value="p23_NUDC_like"/>
    <property type="match status" value="1"/>
</dbReference>
<dbReference type="InterPro" id="IPR008978">
    <property type="entry name" value="HSP20-like_chaperone"/>
</dbReference>
<dbReference type="STRING" id="61395.A0A1Y1WIR4"/>
<reference evidence="2 3" key="1">
    <citation type="submission" date="2016-07" db="EMBL/GenBank/DDBJ databases">
        <title>Pervasive Adenine N6-methylation of Active Genes in Fungi.</title>
        <authorList>
            <consortium name="DOE Joint Genome Institute"/>
            <person name="Mondo S.J."/>
            <person name="Dannebaum R.O."/>
            <person name="Kuo R.C."/>
            <person name="Labutti K."/>
            <person name="Haridas S."/>
            <person name="Kuo A."/>
            <person name="Salamov A."/>
            <person name="Ahrendt S.R."/>
            <person name="Lipzen A."/>
            <person name="Sullivan W."/>
            <person name="Andreopoulos W.B."/>
            <person name="Clum A."/>
            <person name="Lindquist E."/>
            <person name="Daum C."/>
            <person name="Ramamoorthy G.K."/>
            <person name="Gryganskyi A."/>
            <person name="Culley D."/>
            <person name="Magnuson J.K."/>
            <person name="James T.Y."/>
            <person name="O'Malley M.A."/>
            <person name="Stajich J.E."/>
            <person name="Spatafora J.W."/>
            <person name="Visel A."/>
            <person name="Grigoriev I.V."/>
        </authorList>
    </citation>
    <scope>NUCLEOTIDE SEQUENCE [LARGE SCALE GENOMIC DNA]</scope>
    <source>
        <strain evidence="2 3">ATCC 12442</strain>
    </source>
</reference>
<dbReference type="OrthoDB" id="2127950at2759"/>
<feature type="domain" description="CS" evidence="1">
    <location>
        <begin position="219"/>
        <end position="313"/>
    </location>
</feature>
<dbReference type="EMBL" id="MCFD01000002">
    <property type="protein sequence ID" value="ORX73218.1"/>
    <property type="molecule type" value="Genomic_DNA"/>
</dbReference>
<dbReference type="Proteomes" id="UP000193922">
    <property type="component" value="Unassembled WGS sequence"/>
</dbReference>
<dbReference type="Pfam" id="PF25556">
    <property type="entry name" value="SET_TTL"/>
    <property type="match status" value="2"/>
</dbReference>
<evidence type="ECO:0000313" key="2">
    <source>
        <dbReference type="EMBL" id="ORX73218.1"/>
    </source>
</evidence>
<comment type="caution">
    <text evidence="2">The sequence shown here is derived from an EMBL/GenBank/DDBJ whole genome shotgun (WGS) entry which is preliminary data.</text>
</comment>
<gene>
    <name evidence="2" type="ORF">DL89DRAFT_255334</name>
</gene>
<evidence type="ECO:0000313" key="3">
    <source>
        <dbReference type="Proteomes" id="UP000193922"/>
    </source>
</evidence>
<dbReference type="InterPro" id="IPR057954">
    <property type="entry name" value="SET_TTL12"/>
</dbReference>
<dbReference type="Gene3D" id="2.60.40.790">
    <property type="match status" value="1"/>
</dbReference>
<evidence type="ECO:0000259" key="1">
    <source>
        <dbReference type="PROSITE" id="PS51203"/>
    </source>
</evidence>
<dbReference type="Gene3D" id="1.10.8.10">
    <property type="entry name" value="DNA helicase RuvA subunit, C-terminal domain"/>
    <property type="match status" value="1"/>
</dbReference>
<keyword evidence="3" id="KW-1185">Reference proteome</keyword>
<dbReference type="GeneID" id="63801982"/>
<dbReference type="PANTHER" id="PTHR46088">
    <property type="entry name" value="TUBULIN--TYROSINE LIGASE-LIKE PROTEIN 12"/>
    <property type="match status" value="1"/>
</dbReference>
<name>A0A1Y1WIR4_9FUNG</name>
<dbReference type="InterPro" id="IPR007052">
    <property type="entry name" value="CS_dom"/>
</dbReference>
<dbReference type="PANTHER" id="PTHR46088:SF1">
    <property type="entry name" value="TUBULIN--TYROSINE LIGASE-LIKE PROTEIN 12"/>
    <property type="match status" value="1"/>
</dbReference>
<accession>A0A1Y1WIR4</accession>